<keyword evidence="1" id="KW-0812">Transmembrane</keyword>
<organism evidence="2 3">
    <name type="scientific">Candidatus Staskawiczbacteria bacterium RIFOXYD1_FULL_32_13</name>
    <dbReference type="NCBI Taxonomy" id="1802234"/>
    <lineage>
        <taxon>Bacteria</taxon>
        <taxon>Candidatus Staskawicziibacteriota</taxon>
    </lineage>
</organism>
<feature type="transmembrane region" description="Helical" evidence="1">
    <location>
        <begin position="40"/>
        <end position="60"/>
    </location>
</feature>
<keyword evidence="1" id="KW-1133">Transmembrane helix</keyword>
<sequence>MQKQKIYFIVIFVVLSLLAFQVPIAKIIGSTKSFTLFELFAPIGGMFLGPIFGGISAFIVRLFNLILHKQNLDLLALLQFLPAILGAVYFGLKGKKIAIIFPICIALFILNPIGRQAWLYSAIWIIPFVATFYKKNLFLNSLGATFTAHAVGSTIYLYAFGLTPVIWLALIPVVFLERGFFTVGIFASYLIMNTVLSKISALEKFTNKDYLINPKFNFNAKS</sequence>
<evidence type="ECO:0000313" key="2">
    <source>
        <dbReference type="EMBL" id="OGZ88819.1"/>
    </source>
</evidence>
<feature type="transmembrane region" description="Helical" evidence="1">
    <location>
        <begin position="165"/>
        <end position="191"/>
    </location>
</feature>
<dbReference type="EMBL" id="MHPU01000016">
    <property type="protein sequence ID" value="OGZ88819.1"/>
    <property type="molecule type" value="Genomic_DNA"/>
</dbReference>
<feature type="transmembrane region" description="Helical" evidence="1">
    <location>
        <begin position="98"/>
        <end position="125"/>
    </location>
</feature>
<feature type="transmembrane region" description="Helical" evidence="1">
    <location>
        <begin position="7"/>
        <end position="28"/>
    </location>
</feature>
<proteinExistence type="predicted"/>
<evidence type="ECO:0000256" key="1">
    <source>
        <dbReference type="SAM" id="Phobius"/>
    </source>
</evidence>
<gene>
    <name evidence="2" type="ORF">A2561_05010</name>
</gene>
<dbReference type="Proteomes" id="UP000178935">
    <property type="component" value="Unassembled WGS sequence"/>
</dbReference>
<evidence type="ECO:0008006" key="4">
    <source>
        <dbReference type="Google" id="ProtNLM"/>
    </source>
</evidence>
<feature type="transmembrane region" description="Helical" evidence="1">
    <location>
        <begin position="72"/>
        <end position="92"/>
    </location>
</feature>
<reference evidence="2 3" key="1">
    <citation type="journal article" date="2016" name="Nat. Commun.">
        <title>Thousands of microbial genomes shed light on interconnected biogeochemical processes in an aquifer system.</title>
        <authorList>
            <person name="Anantharaman K."/>
            <person name="Brown C.T."/>
            <person name="Hug L.A."/>
            <person name="Sharon I."/>
            <person name="Castelle C.J."/>
            <person name="Probst A.J."/>
            <person name="Thomas B.C."/>
            <person name="Singh A."/>
            <person name="Wilkins M.J."/>
            <person name="Karaoz U."/>
            <person name="Brodie E.L."/>
            <person name="Williams K.H."/>
            <person name="Hubbard S.S."/>
            <person name="Banfield J.F."/>
        </authorList>
    </citation>
    <scope>NUCLEOTIDE SEQUENCE [LARGE SCALE GENOMIC DNA]</scope>
</reference>
<dbReference type="AlphaFoldDB" id="A0A1G2JNX5"/>
<protein>
    <recommendedName>
        <fullName evidence="4">ECF transporter S component</fullName>
    </recommendedName>
</protein>
<accession>A0A1G2JNX5</accession>
<comment type="caution">
    <text evidence="2">The sequence shown here is derived from an EMBL/GenBank/DDBJ whole genome shotgun (WGS) entry which is preliminary data.</text>
</comment>
<keyword evidence="1" id="KW-0472">Membrane</keyword>
<name>A0A1G2JNX5_9BACT</name>
<evidence type="ECO:0000313" key="3">
    <source>
        <dbReference type="Proteomes" id="UP000178935"/>
    </source>
</evidence>